<evidence type="ECO:0000313" key="1">
    <source>
        <dbReference type="EMBL" id="JAH33201.1"/>
    </source>
</evidence>
<organism evidence="1">
    <name type="scientific">Anguilla anguilla</name>
    <name type="common">European freshwater eel</name>
    <name type="synonym">Muraena anguilla</name>
    <dbReference type="NCBI Taxonomy" id="7936"/>
    <lineage>
        <taxon>Eukaryota</taxon>
        <taxon>Metazoa</taxon>
        <taxon>Chordata</taxon>
        <taxon>Craniata</taxon>
        <taxon>Vertebrata</taxon>
        <taxon>Euteleostomi</taxon>
        <taxon>Actinopterygii</taxon>
        <taxon>Neopterygii</taxon>
        <taxon>Teleostei</taxon>
        <taxon>Anguilliformes</taxon>
        <taxon>Anguillidae</taxon>
        <taxon>Anguilla</taxon>
    </lineage>
</organism>
<sequence>MHLSRKPLSLNGTIASTRSKAHFVHSEWMRRLSNQLLDDMDLTVQ</sequence>
<proteinExistence type="predicted"/>
<reference evidence="1" key="2">
    <citation type="journal article" date="2015" name="Fish Shellfish Immunol.">
        <title>Early steps in the European eel (Anguilla anguilla)-Vibrio vulnificus interaction in the gills: Role of the RtxA13 toxin.</title>
        <authorList>
            <person name="Callol A."/>
            <person name="Pajuelo D."/>
            <person name="Ebbesson L."/>
            <person name="Teles M."/>
            <person name="MacKenzie S."/>
            <person name="Amaro C."/>
        </authorList>
    </citation>
    <scope>NUCLEOTIDE SEQUENCE</scope>
</reference>
<protein>
    <submittedName>
        <fullName evidence="1">Uncharacterized protein</fullName>
    </submittedName>
</protein>
<accession>A0A0E9RVI7</accession>
<name>A0A0E9RVI7_ANGAN</name>
<dbReference type="AlphaFoldDB" id="A0A0E9RVI7"/>
<dbReference type="EMBL" id="GBXM01075376">
    <property type="protein sequence ID" value="JAH33201.1"/>
    <property type="molecule type" value="Transcribed_RNA"/>
</dbReference>
<reference evidence="1" key="1">
    <citation type="submission" date="2014-11" db="EMBL/GenBank/DDBJ databases">
        <authorList>
            <person name="Amaro Gonzalez C."/>
        </authorList>
    </citation>
    <scope>NUCLEOTIDE SEQUENCE</scope>
</reference>